<proteinExistence type="predicted"/>
<dbReference type="KEGG" id="nwl:NWFMUON74_71820"/>
<reference evidence="1 2" key="1">
    <citation type="submission" date="2020-08" db="EMBL/GenBank/DDBJ databases">
        <title>Genome Sequencing of Nocardia wallacei strain FMUON74 and assembly.</title>
        <authorList>
            <person name="Toyokawa M."/>
            <person name="Uesaka K."/>
        </authorList>
    </citation>
    <scope>NUCLEOTIDE SEQUENCE [LARGE SCALE GENOMIC DNA]</scope>
    <source>
        <strain evidence="1 2">FMUON74</strain>
        <plasmid evidence="1 2">pFMUON74</plasmid>
    </source>
</reference>
<evidence type="ECO:0000313" key="2">
    <source>
        <dbReference type="Proteomes" id="UP000516173"/>
    </source>
</evidence>
<sequence length="405" mass="44057">MTTSTDLAAMPWKAPEPHELPEWRMRMCEYTGGEESMRSLAGAINAGQAAVFPAVPGMDASPGAIASVLLARSEERRLREAQLYYATADMTSLALAAAAVPPTEPVKPSRLPAPYGFMVFAEPIGGYSMDVADVLSGGPMGREGAHATVTTPIVAVSWGLWCPGEVSVTDGPTGGPAVRWFNQRTRGGLEPIPQHFDGVWLTFYAPVNSAFERLAPETVIGTARNGAPMTAGDISSHPRPNPLTWDNEMALAFGIPFGEPEPDTTKEWAQVVYTAWQLMSQTGKTQLTETEDIPRNRAGRKRDHRAGITGPSDVRIVNVHTAHRPSRAAAEQDAAASTGRRAPEWSCRWPVRPYRRNTCLNPRAHSDNGCEHEDRIVPPHIKGPADKPLKLGETVHLWDHQPEDD</sequence>
<dbReference type="Proteomes" id="UP000516173">
    <property type="component" value="Plasmid pFMUON74"/>
</dbReference>
<evidence type="ECO:0000313" key="1">
    <source>
        <dbReference type="EMBL" id="BCK59410.1"/>
    </source>
</evidence>
<accession>A0A7G1KVX0</accession>
<dbReference type="EMBL" id="AP023397">
    <property type="protein sequence ID" value="BCK59410.1"/>
    <property type="molecule type" value="Genomic_DNA"/>
</dbReference>
<gene>
    <name evidence="1" type="ORF">NWFMUON74_71820</name>
</gene>
<keyword evidence="2" id="KW-1185">Reference proteome</keyword>
<dbReference type="RefSeq" id="WP_187689691.1">
    <property type="nucleotide sequence ID" value="NZ_AP023397.1"/>
</dbReference>
<dbReference type="AlphaFoldDB" id="A0A7G1KVX0"/>
<dbReference type="GeneID" id="80351549"/>
<keyword evidence="1" id="KW-0614">Plasmid</keyword>
<geneLocation type="plasmid" evidence="1 2">
    <name>pFMUON74</name>
</geneLocation>
<organism evidence="1 2">
    <name type="scientific">Nocardia wallacei</name>
    <dbReference type="NCBI Taxonomy" id="480035"/>
    <lineage>
        <taxon>Bacteria</taxon>
        <taxon>Bacillati</taxon>
        <taxon>Actinomycetota</taxon>
        <taxon>Actinomycetes</taxon>
        <taxon>Mycobacteriales</taxon>
        <taxon>Nocardiaceae</taxon>
        <taxon>Nocardia</taxon>
    </lineage>
</organism>
<name>A0A7G1KVX0_9NOCA</name>
<protein>
    <submittedName>
        <fullName evidence="1">Uncharacterized protein</fullName>
    </submittedName>
</protein>